<dbReference type="InterPro" id="IPR036250">
    <property type="entry name" value="AcylCo_DH-like_C"/>
</dbReference>
<evidence type="ECO:0000256" key="3">
    <source>
        <dbReference type="ARBA" id="ARBA00022630"/>
    </source>
</evidence>
<protein>
    <submittedName>
        <fullName evidence="7">Acyl-CoA dehydrogenase</fullName>
    </submittedName>
</protein>
<evidence type="ECO:0000313" key="8">
    <source>
        <dbReference type="Proteomes" id="UP000199555"/>
    </source>
</evidence>
<dbReference type="Pfam" id="PF00441">
    <property type="entry name" value="Acyl-CoA_dh_1"/>
    <property type="match status" value="1"/>
</dbReference>
<accession>A0A1G9MCN6</accession>
<proteinExistence type="inferred from homology"/>
<comment type="cofactor">
    <cofactor evidence="1">
        <name>FAD</name>
        <dbReference type="ChEBI" id="CHEBI:57692"/>
    </cofactor>
</comment>
<dbReference type="GO" id="GO:0003995">
    <property type="term" value="F:acyl-CoA dehydrogenase activity"/>
    <property type="evidence" value="ECO:0007669"/>
    <property type="project" value="TreeGrafter"/>
</dbReference>
<comment type="similarity">
    <text evidence="2">Belongs to the acyl-CoA dehydrogenase family.</text>
</comment>
<dbReference type="CDD" id="cd00567">
    <property type="entry name" value="ACAD"/>
    <property type="match status" value="1"/>
</dbReference>
<dbReference type="PANTHER" id="PTHR43884:SF20">
    <property type="entry name" value="ACYL-COA DEHYDROGENASE FADE28"/>
    <property type="match status" value="1"/>
</dbReference>
<evidence type="ECO:0000256" key="4">
    <source>
        <dbReference type="ARBA" id="ARBA00022827"/>
    </source>
</evidence>
<keyword evidence="3" id="KW-0285">Flavoprotein</keyword>
<gene>
    <name evidence="7" type="ORF">SAMN04487971_1204</name>
</gene>
<evidence type="ECO:0000256" key="1">
    <source>
        <dbReference type="ARBA" id="ARBA00001974"/>
    </source>
</evidence>
<dbReference type="Proteomes" id="UP000199555">
    <property type="component" value="Unassembled WGS sequence"/>
</dbReference>
<keyword evidence="5" id="KW-0560">Oxidoreductase</keyword>
<dbReference type="Gene3D" id="1.10.540.10">
    <property type="entry name" value="Acyl-CoA dehydrogenase/oxidase, N-terminal domain"/>
    <property type="match status" value="1"/>
</dbReference>
<dbReference type="OrthoDB" id="7328575at2"/>
<keyword evidence="4" id="KW-0274">FAD</keyword>
<evidence type="ECO:0000256" key="5">
    <source>
        <dbReference type="ARBA" id="ARBA00023002"/>
    </source>
</evidence>
<evidence type="ECO:0000313" key="7">
    <source>
        <dbReference type="EMBL" id="SDL72026.1"/>
    </source>
</evidence>
<name>A0A1G9MCN6_9RHOB</name>
<dbReference type="InterPro" id="IPR046373">
    <property type="entry name" value="Acyl-CoA_Oxase/DH_mid-dom_sf"/>
</dbReference>
<dbReference type="GO" id="GO:0050660">
    <property type="term" value="F:flavin adenine dinucleotide binding"/>
    <property type="evidence" value="ECO:0007669"/>
    <property type="project" value="InterPro"/>
</dbReference>
<dbReference type="AlphaFoldDB" id="A0A1G9MCN6"/>
<reference evidence="8" key="1">
    <citation type="submission" date="2016-10" db="EMBL/GenBank/DDBJ databases">
        <authorList>
            <person name="Varghese N."/>
            <person name="Submissions S."/>
        </authorList>
    </citation>
    <scope>NUCLEOTIDE SEQUENCE [LARGE SCALE GENOMIC DNA]</scope>
    <source>
        <strain evidence="8">CGMCC 1.7655</strain>
    </source>
</reference>
<dbReference type="InterPro" id="IPR037069">
    <property type="entry name" value="AcylCoA_DH/ox_N_sf"/>
</dbReference>
<keyword evidence="8" id="KW-1185">Reference proteome</keyword>
<dbReference type="RefSeq" id="WP_090757141.1">
    <property type="nucleotide sequence ID" value="NZ_FNGE01000020.1"/>
</dbReference>
<dbReference type="InterPro" id="IPR009100">
    <property type="entry name" value="AcylCoA_DH/oxidase_NM_dom_sf"/>
</dbReference>
<evidence type="ECO:0000259" key="6">
    <source>
        <dbReference type="Pfam" id="PF00441"/>
    </source>
</evidence>
<dbReference type="STRING" id="525640.SAMN04487971_1204"/>
<dbReference type="InterPro" id="IPR009075">
    <property type="entry name" value="AcylCo_DH/oxidase_C"/>
</dbReference>
<dbReference type="SUPFAM" id="SSF56645">
    <property type="entry name" value="Acyl-CoA dehydrogenase NM domain-like"/>
    <property type="match status" value="1"/>
</dbReference>
<dbReference type="Gene3D" id="1.20.140.10">
    <property type="entry name" value="Butyryl-CoA Dehydrogenase, subunit A, domain 3"/>
    <property type="match status" value="1"/>
</dbReference>
<dbReference type="EMBL" id="FNGE01000020">
    <property type="protein sequence ID" value="SDL72026.1"/>
    <property type="molecule type" value="Genomic_DNA"/>
</dbReference>
<organism evidence="7 8">
    <name type="scientific">Paracoccus chinensis</name>
    <dbReference type="NCBI Taxonomy" id="525640"/>
    <lineage>
        <taxon>Bacteria</taxon>
        <taxon>Pseudomonadati</taxon>
        <taxon>Pseudomonadota</taxon>
        <taxon>Alphaproteobacteria</taxon>
        <taxon>Rhodobacterales</taxon>
        <taxon>Paracoccaceae</taxon>
        <taxon>Paracoccus</taxon>
    </lineage>
</organism>
<dbReference type="PANTHER" id="PTHR43884">
    <property type="entry name" value="ACYL-COA DEHYDROGENASE"/>
    <property type="match status" value="1"/>
</dbReference>
<feature type="domain" description="Acyl-CoA dehydrogenase/oxidase C-terminal" evidence="6">
    <location>
        <begin position="198"/>
        <end position="324"/>
    </location>
</feature>
<dbReference type="Gene3D" id="2.40.110.10">
    <property type="entry name" value="Butyryl-CoA Dehydrogenase, subunit A, domain 2"/>
    <property type="match status" value="1"/>
</dbReference>
<sequence length="332" mass="34733">MDFGFTEEQTMLGESLARTLERGADDSALFDLGAGAALMTEEAGGFGGSGADILMVFRTLGRAGAVTPLLDSVVLGAGILADAGEADLAEAAASGAARIAVALDEPGQRYDGTVATRAEGDRLTGEKSVVPGAEDATHLIVRATDGLWLVETGAEGLAMRGYALMDGGRAAEVTLKDTAARRIGDVSLLEQPLAAAILAVCADALGVMEKAVELTTDYLKTRKQFGRPIGSFQAVQHRMADLLTEVEQARSAVWNLAGNLDAPDRDRHVAATKSLVGRVALYVAEETIQLHGGIGMTEEYELAPLARRLLAADARFGDSDHHLERFIAVSAA</sequence>
<evidence type="ECO:0000256" key="2">
    <source>
        <dbReference type="ARBA" id="ARBA00009347"/>
    </source>
</evidence>
<dbReference type="SUPFAM" id="SSF47203">
    <property type="entry name" value="Acyl-CoA dehydrogenase C-terminal domain-like"/>
    <property type="match status" value="1"/>
</dbReference>